<dbReference type="GO" id="GO:0003677">
    <property type="term" value="F:DNA binding"/>
    <property type="evidence" value="ECO:0007669"/>
    <property type="project" value="InterPro"/>
</dbReference>
<gene>
    <name evidence="2" type="ordered locus">BF638R_3060</name>
</gene>
<dbReference type="AlphaFoldDB" id="E1WT37"/>
<reference evidence="2 3" key="1">
    <citation type="journal article" date="2010" name="Microbiology">
        <title>Twenty-eight divergent polysaccharide loci specifying within- and amongst-strain capsule diversity in three strains of Bacteroides fragilis.</title>
        <authorList>
            <person name="Patrick S."/>
            <person name="Blakely G.W."/>
            <person name="Houston S."/>
            <person name="Moore J."/>
            <person name="Abratt V.R."/>
            <person name="Bertalan M."/>
            <person name="Cerdeno-Tarraga A.M."/>
            <person name="Quail M.A."/>
            <person name="Corton N."/>
            <person name="Corton C."/>
            <person name="Bignell A."/>
            <person name="Barron A."/>
            <person name="Clark L."/>
            <person name="Bentley S.D."/>
            <person name="Parkhill J."/>
        </authorList>
    </citation>
    <scope>NUCLEOTIDE SEQUENCE [LARGE SCALE GENOMIC DNA]</scope>
    <source>
        <strain evidence="2 3">638R</strain>
    </source>
</reference>
<dbReference type="EMBL" id="FQ312004">
    <property type="protein sequence ID" value="CBW23537.1"/>
    <property type="molecule type" value="Genomic_DNA"/>
</dbReference>
<proteinExistence type="predicted"/>
<evidence type="ECO:0000313" key="3">
    <source>
        <dbReference type="Proteomes" id="UP000008560"/>
    </source>
</evidence>
<dbReference type="InterPro" id="IPR027417">
    <property type="entry name" value="P-loop_NTPase"/>
</dbReference>
<dbReference type="InterPro" id="IPR000212">
    <property type="entry name" value="DNA_helicase_UvrD/REP"/>
</dbReference>
<organism evidence="2 3">
    <name type="scientific">Bacteroides fragilis (strain 638R)</name>
    <dbReference type="NCBI Taxonomy" id="862962"/>
    <lineage>
        <taxon>Bacteria</taxon>
        <taxon>Pseudomonadati</taxon>
        <taxon>Bacteroidota</taxon>
        <taxon>Bacteroidia</taxon>
        <taxon>Bacteroidales</taxon>
        <taxon>Bacteroidaceae</taxon>
        <taxon>Bacteroides</taxon>
    </lineage>
</organism>
<dbReference type="GO" id="GO:0005524">
    <property type="term" value="F:ATP binding"/>
    <property type="evidence" value="ECO:0007669"/>
    <property type="project" value="InterPro"/>
</dbReference>
<dbReference type="Gene3D" id="3.40.50.300">
    <property type="entry name" value="P-loop containing nucleotide triphosphate hydrolases"/>
    <property type="match status" value="2"/>
</dbReference>
<evidence type="ECO:0000259" key="1">
    <source>
        <dbReference type="Pfam" id="PF08378"/>
    </source>
</evidence>
<evidence type="ECO:0000313" key="2">
    <source>
        <dbReference type="EMBL" id="CBW23537.1"/>
    </source>
</evidence>
<dbReference type="KEGG" id="bfg:BF638R_3060"/>
<dbReference type="RefSeq" id="WP_014299176.1">
    <property type="nucleotide sequence ID" value="NC_016776.1"/>
</dbReference>
<dbReference type="SUPFAM" id="SSF52540">
    <property type="entry name" value="P-loop containing nucleoside triphosphate hydrolases"/>
    <property type="match status" value="1"/>
</dbReference>
<protein>
    <recommendedName>
        <fullName evidence="1">NERD domain-containing protein</fullName>
    </recommendedName>
</protein>
<dbReference type="HOGENOM" id="CLU_016837_0_0_10"/>
<dbReference type="Pfam" id="PF08378">
    <property type="entry name" value="NERD"/>
    <property type="match status" value="1"/>
</dbReference>
<sequence>MAQLYPDFYTIQHLHQPATEGELALLDFLQKNLNPEFEIYFQPFINGDRPDIVILKKNGGAIIIEVKDWNLENYYIDEDTNWHLYKNDCPILSPLSQVKKYRDNIIDLHIDTLLSKTLNNWYYRNTISTIVYFHNESEQQITNFLLEQFEDREDLPQDTKNRYKRYRNFIKYIECWGKDSLTFKKLYNYLEKIRLNKPSTLFDESLYLSFKRYLLPPYHQIEEGKTIVYSKEQTELIRSESNPRRKIKGIAGSGKTLVLARRAVNAYLRTESTILILTYNLSLKNYIHDRINDVRENYPWDKFYITNYHQFFKAEANNYGLEVKSLLPFIDTKFFEPVKRQIKRYKVILIDEVQDYKTEWLEIIHTYFLEENGEFVVFGDEKQNIYNRPLDDDKEPKTIGIKGKWNKSLNTSRRFTNKIGRLAMSFQHYFLEQKYTIDEMQILENPTLNFEQEHIKYANIGANSNALSIYKIYVESVRKFNIHPSDVTFLSSKIEILRDIEYHINTQLKENTTTTFETKEEYEKCKASYQENDLEFKTKIENIRRNKKNHFWMKTGTVKLSSIHSYKGWESHTVILIIEPEDKSNSNNESVELIYTAITRAQVNLFILNMGNEKYDSFFKDNISN</sequence>
<dbReference type="PATRIC" id="fig|862962.3.peg.3146"/>
<feature type="domain" description="NERD" evidence="1">
    <location>
        <begin position="19"/>
        <end position="115"/>
    </location>
</feature>
<dbReference type="GO" id="GO:0003678">
    <property type="term" value="F:DNA helicase activity"/>
    <property type="evidence" value="ECO:0007669"/>
    <property type="project" value="InterPro"/>
</dbReference>
<accession>E1WT37</accession>
<dbReference type="PANTHER" id="PTHR11070">
    <property type="entry name" value="UVRD / RECB / PCRA DNA HELICASE FAMILY MEMBER"/>
    <property type="match status" value="1"/>
</dbReference>
<dbReference type="Proteomes" id="UP000008560">
    <property type="component" value="Chromosome"/>
</dbReference>
<dbReference type="InterPro" id="IPR011528">
    <property type="entry name" value="NERD"/>
</dbReference>
<name>E1WT37_BACF6</name>
<dbReference type="Pfam" id="PF13245">
    <property type="entry name" value="AAA_19"/>
    <property type="match status" value="1"/>
</dbReference>